<feature type="domain" description="TonB C-terminal" evidence="12">
    <location>
        <begin position="301"/>
        <end position="389"/>
    </location>
</feature>
<dbReference type="AlphaFoldDB" id="A0A9J6RGX3"/>
<evidence type="ECO:0000259" key="12">
    <source>
        <dbReference type="PROSITE" id="PS52015"/>
    </source>
</evidence>
<proteinExistence type="inferred from homology"/>
<evidence type="ECO:0000256" key="8">
    <source>
        <dbReference type="ARBA" id="ARBA00022989"/>
    </source>
</evidence>
<keyword evidence="8" id="KW-1133">Transmembrane helix</keyword>
<dbReference type="Proteomes" id="UP001069090">
    <property type="component" value="Unassembled WGS sequence"/>
</dbReference>
<dbReference type="GO" id="GO:0015031">
    <property type="term" value="P:protein transport"/>
    <property type="evidence" value="ECO:0007669"/>
    <property type="project" value="UniProtKB-KW"/>
</dbReference>
<dbReference type="Gene3D" id="3.30.1150.10">
    <property type="match status" value="1"/>
</dbReference>
<keyword evidence="4" id="KW-1003">Cell membrane</keyword>
<keyword evidence="6" id="KW-0812">Transmembrane</keyword>
<evidence type="ECO:0000313" key="14">
    <source>
        <dbReference type="Proteomes" id="UP001069090"/>
    </source>
</evidence>
<dbReference type="PANTHER" id="PTHR33446">
    <property type="entry name" value="PROTEIN TONB-RELATED"/>
    <property type="match status" value="1"/>
</dbReference>
<evidence type="ECO:0000313" key="13">
    <source>
        <dbReference type="EMBL" id="MCZ0863594.1"/>
    </source>
</evidence>
<evidence type="ECO:0000256" key="3">
    <source>
        <dbReference type="ARBA" id="ARBA00022448"/>
    </source>
</evidence>
<sequence>MNKISSLILVFLTLIFTANSHAQDSAFDELTMNGLASFQKLRKEYYIGALYLERNSQNPEEIIAMPGNKRMDIRVVDDTWSPRRFAKEWTGSILLNNEPSSLEKLTTQIQSFTQIPSNDLVTGDRLTIDMAEGRHTTIYLNNHRVFRTINNDFFYALLNTWIGSKPPSTEFRQNILKLPRDEDGVALLTRYENLSYSDKRKRQIIGWSKSAQSTATAGSSAAFAPPGINGSVGAVTANVSPEQDKAKKAAAAKKAAEEKAAAEALAKAKAAKEAAEAKAAAAAAALAKAQAEQARQEAMNKYQSAMYQVISKNVRYPKRSQQRGERGRAVVVVELDREGKILNLTLKEPTQFARLNNAAEKAFKVSEPFPPIPTELSGNSFEFVFPINF</sequence>
<keyword evidence="5" id="KW-0997">Cell inner membrane</keyword>
<keyword evidence="7" id="KW-0653">Protein transport</keyword>
<dbReference type="InterPro" id="IPR037682">
    <property type="entry name" value="TonB_C"/>
</dbReference>
<feature type="signal peptide" evidence="11">
    <location>
        <begin position="1"/>
        <end position="22"/>
    </location>
</feature>
<dbReference type="NCBIfam" id="TIGR01352">
    <property type="entry name" value="tonB_Cterm"/>
    <property type="match status" value="1"/>
</dbReference>
<dbReference type="GO" id="GO:0005886">
    <property type="term" value="C:plasma membrane"/>
    <property type="evidence" value="ECO:0007669"/>
    <property type="project" value="UniProtKB-SubCell"/>
</dbReference>
<evidence type="ECO:0000256" key="2">
    <source>
        <dbReference type="ARBA" id="ARBA00006555"/>
    </source>
</evidence>
<evidence type="ECO:0000256" key="10">
    <source>
        <dbReference type="SAM" id="Coils"/>
    </source>
</evidence>
<evidence type="ECO:0000256" key="6">
    <source>
        <dbReference type="ARBA" id="ARBA00022692"/>
    </source>
</evidence>
<comment type="caution">
    <text evidence="13">The sequence shown here is derived from an EMBL/GenBank/DDBJ whole genome shotgun (WGS) entry which is preliminary data.</text>
</comment>
<dbReference type="RefSeq" id="WP_258329742.1">
    <property type="nucleotide sequence ID" value="NZ_JAPTGG010000001.1"/>
</dbReference>
<evidence type="ECO:0000256" key="5">
    <source>
        <dbReference type="ARBA" id="ARBA00022519"/>
    </source>
</evidence>
<keyword evidence="11" id="KW-0732">Signal</keyword>
<gene>
    <name evidence="13" type="ORF">O0V09_00175</name>
</gene>
<dbReference type="EMBL" id="JAPTGG010000001">
    <property type="protein sequence ID" value="MCZ0863594.1"/>
    <property type="molecule type" value="Genomic_DNA"/>
</dbReference>
<dbReference type="Pfam" id="PF03544">
    <property type="entry name" value="TonB_C"/>
    <property type="match status" value="1"/>
</dbReference>
<protein>
    <submittedName>
        <fullName evidence="13">TonB family protein</fullName>
    </submittedName>
</protein>
<comment type="subcellular location">
    <subcellularLocation>
        <location evidence="1">Cell inner membrane</location>
        <topology evidence="1">Single-pass membrane protein</topology>
        <orientation evidence="1">Periplasmic side</orientation>
    </subcellularLocation>
</comment>
<name>A0A9J6RGX3_9GAMM</name>
<evidence type="ECO:0000256" key="11">
    <source>
        <dbReference type="SAM" id="SignalP"/>
    </source>
</evidence>
<organism evidence="13 14">
    <name type="scientific">Dasania phycosphaerae</name>
    <dbReference type="NCBI Taxonomy" id="2950436"/>
    <lineage>
        <taxon>Bacteria</taxon>
        <taxon>Pseudomonadati</taxon>
        <taxon>Pseudomonadota</taxon>
        <taxon>Gammaproteobacteria</taxon>
        <taxon>Cellvibrionales</taxon>
        <taxon>Spongiibacteraceae</taxon>
        <taxon>Dasania</taxon>
    </lineage>
</organism>
<keyword evidence="14" id="KW-1185">Reference proteome</keyword>
<dbReference type="SUPFAM" id="SSF74653">
    <property type="entry name" value="TolA/TonB C-terminal domain"/>
    <property type="match status" value="1"/>
</dbReference>
<dbReference type="InterPro" id="IPR006260">
    <property type="entry name" value="TonB/TolA_C"/>
</dbReference>
<reference evidence="13 14" key="1">
    <citation type="submission" date="2022-12" db="EMBL/GenBank/DDBJ databases">
        <title>Dasania phycosphaerae sp. nov., isolated from particulate material of the south coast of Korea.</title>
        <authorList>
            <person name="Jiang Y."/>
        </authorList>
    </citation>
    <scope>NUCLEOTIDE SEQUENCE [LARGE SCALE GENOMIC DNA]</scope>
    <source>
        <strain evidence="13 14">GY-19</strain>
    </source>
</reference>
<evidence type="ECO:0000256" key="1">
    <source>
        <dbReference type="ARBA" id="ARBA00004383"/>
    </source>
</evidence>
<dbReference type="Pfam" id="PF16036">
    <property type="entry name" value="Chalcone_3"/>
    <property type="match status" value="1"/>
</dbReference>
<feature type="chain" id="PRO_5039942886" evidence="11">
    <location>
        <begin position="23"/>
        <end position="389"/>
    </location>
</feature>
<keyword evidence="10" id="KW-0175">Coiled coil</keyword>
<evidence type="ECO:0000256" key="7">
    <source>
        <dbReference type="ARBA" id="ARBA00022927"/>
    </source>
</evidence>
<feature type="coiled-coil region" evidence="10">
    <location>
        <begin position="254"/>
        <end position="308"/>
    </location>
</feature>
<dbReference type="PROSITE" id="PS52015">
    <property type="entry name" value="TONB_CTD"/>
    <property type="match status" value="1"/>
</dbReference>
<accession>A0A9J6RGX3</accession>
<keyword evidence="9" id="KW-0472">Membrane</keyword>
<dbReference type="GO" id="GO:0055085">
    <property type="term" value="P:transmembrane transport"/>
    <property type="evidence" value="ECO:0007669"/>
    <property type="project" value="InterPro"/>
</dbReference>
<comment type="similarity">
    <text evidence="2">Belongs to the TonB family.</text>
</comment>
<dbReference type="InterPro" id="IPR051045">
    <property type="entry name" value="TonB-dependent_transducer"/>
</dbReference>
<dbReference type="InterPro" id="IPR016087">
    <property type="entry name" value="Chalcone_isomerase"/>
</dbReference>
<evidence type="ECO:0000256" key="4">
    <source>
        <dbReference type="ARBA" id="ARBA00022475"/>
    </source>
</evidence>
<evidence type="ECO:0000256" key="9">
    <source>
        <dbReference type="ARBA" id="ARBA00023136"/>
    </source>
</evidence>
<keyword evidence="3" id="KW-0813">Transport</keyword>